<name>A0A8I1Y8X4_BRAEL</name>
<comment type="caution">
    <text evidence="1">The sequence shown here is derived from an EMBL/GenBank/DDBJ whole genome shotgun (WGS) entry which is preliminary data.</text>
</comment>
<gene>
    <name evidence="1" type="ORF">JOH49_003749</name>
</gene>
<organism evidence="1 2">
    <name type="scientific">Bradyrhizobium elkanii</name>
    <dbReference type="NCBI Taxonomy" id="29448"/>
    <lineage>
        <taxon>Bacteria</taxon>
        <taxon>Pseudomonadati</taxon>
        <taxon>Pseudomonadota</taxon>
        <taxon>Alphaproteobacteria</taxon>
        <taxon>Hyphomicrobiales</taxon>
        <taxon>Nitrobacteraceae</taxon>
        <taxon>Bradyrhizobium</taxon>
    </lineage>
</organism>
<dbReference type="EMBL" id="JAFICZ010000001">
    <property type="protein sequence ID" value="MBP1293996.1"/>
    <property type="molecule type" value="Genomic_DNA"/>
</dbReference>
<evidence type="ECO:0000313" key="2">
    <source>
        <dbReference type="Proteomes" id="UP000673383"/>
    </source>
</evidence>
<evidence type="ECO:0000313" key="1">
    <source>
        <dbReference type="EMBL" id="MBP1293996.1"/>
    </source>
</evidence>
<protein>
    <submittedName>
        <fullName evidence="1">Uncharacterized protein</fullName>
    </submittedName>
</protein>
<sequence length="39" mass="4251">MCNEHTAKHEPSGTNLFDAQQATAMLRHMIEGMPPAGNL</sequence>
<reference evidence="1" key="1">
    <citation type="submission" date="2021-02" db="EMBL/GenBank/DDBJ databases">
        <title>Genomic Encyclopedia of Type Strains, Phase IV (KMG-V): Genome sequencing to study the core and pangenomes of soil and plant-associated prokaryotes.</title>
        <authorList>
            <person name="Whitman W."/>
        </authorList>
    </citation>
    <scope>NUCLEOTIDE SEQUENCE</scope>
    <source>
        <strain evidence="1">USDA 406</strain>
    </source>
</reference>
<dbReference type="Proteomes" id="UP000673383">
    <property type="component" value="Unassembled WGS sequence"/>
</dbReference>
<accession>A0A8I1Y8X4</accession>
<proteinExistence type="predicted"/>
<dbReference type="AlphaFoldDB" id="A0A8I1Y8X4"/>